<gene>
    <name evidence="2" type="ORF">SAMN04488241_10785</name>
</gene>
<sequence>MPDAVTRTRTPRERWAAPGSSHDRVVAVARVGLPVAIGVLAAFLVMAPLTAGGDVSFVLDKNKVEVARERMRIQAAQYRGQDTKGQPFVLNAGSAVQRSSAEPIVQLRQLSAGIRLSDGPAELTAPSGRYDMDTEQVRVDGPIAFEAAGGYRLDTTDAVVDLRRRKLEGTGAATGTVPQGTFRGDRLRADLESRTVTLDGNARLRIVPRGAR</sequence>
<dbReference type="RefSeq" id="WP_093333503.1">
    <property type="nucleotide sequence ID" value="NZ_FOXP01000007.1"/>
</dbReference>
<keyword evidence="1" id="KW-0472">Membrane</keyword>
<name>A0A1I5T6Q1_9SPHN</name>
<feature type="transmembrane region" description="Helical" evidence="1">
    <location>
        <begin position="31"/>
        <end position="51"/>
    </location>
</feature>
<dbReference type="STRING" id="634430.SAMN04488241_10785"/>
<organism evidence="2 3">
    <name type="scientific">Sphingomonas rubra</name>
    <dbReference type="NCBI Taxonomy" id="634430"/>
    <lineage>
        <taxon>Bacteria</taxon>
        <taxon>Pseudomonadati</taxon>
        <taxon>Pseudomonadota</taxon>
        <taxon>Alphaproteobacteria</taxon>
        <taxon>Sphingomonadales</taxon>
        <taxon>Sphingomonadaceae</taxon>
        <taxon>Sphingomonas</taxon>
    </lineage>
</organism>
<dbReference type="AlphaFoldDB" id="A0A1I5T6Q1"/>
<protein>
    <submittedName>
        <fullName evidence="2">Lipopolysaccharide export system protein LptC</fullName>
    </submittedName>
</protein>
<proteinExistence type="predicted"/>
<keyword evidence="1" id="KW-0812">Transmembrane</keyword>
<evidence type="ECO:0000313" key="3">
    <source>
        <dbReference type="Proteomes" id="UP000199586"/>
    </source>
</evidence>
<dbReference type="OrthoDB" id="7423492at2"/>
<keyword evidence="1" id="KW-1133">Transmembrane helix</keyword>
<dbReference type="Proteomes" id="UP000199586">
    <property type="component" value="Unassembled WGS sequence"/>
</dbReference>
<keyword evidence="3" id="KW-1185">Reference proteome</keyword>
<evidence type="ECO:0000313" key="2">
    <source>
        <dbReference type="EMBL" id="SFP78648.1"/>
    </source>
</evidence>
<evidence type="ECO:0000256" key="1">
    <source>
        <dbReference type="SAM" id="Phobius"/>
    </source>
</evidence>
<accession>A0A1I5T6Q1</accession>
<dbReference type="EMBL" id="FOXP01000007">
    <property type="protein sequence ID" value="SFP78648.1"/>
    <property type="molecule type" value="Genomic_DNA"/>
</dbReference>
<reference evidence="2 3" key="1">
    <citation type="submission" date="2016-10" db="EMBL/GenBank/DDBJ databases">
        <authorList>
            <person name="de Groot N.N."/>
        </authorList>
    </citation>
    <scope>NUCLEOTIDE SEQUENCE [LARGE SCALE GENOMIC DNA]</scope>
    <source>
        <strain evidence="2 3">CGMCC 1.9113</strain>
    </source>
</reference>